<dbReference type="AlphaFoldDB" id="A0A0A2M457"/>
<reference evidence="2 3" key="1">
    <citation type="submission" date="2013-09" db="EMBL/GenBank/DDBJ databases">
        <authorList>
            <person name="Zeng Z."/>
            <person name="Chen C."/>
        </authorList>
    </citation>
    <scope>NUCLEOTIDE SEQUENCE [LARGE SCALE GENOMIC DNA]</scope>
    <source>
        <strain evidence="2 3">GH29-5</strain>
    </source>
</reference>
<evidence type="ECO:0000313" key="3">
    <source>
        <dbReference type="Proteomes" id="UP000030121"/>
    </source>
</evidence>
<keyword evidence="1" id="KW-0732">Signal</keyword>
<gene>
    <name evidence="2" type="ORF">Q764_13765</name>
</gene>
<dbReference type="eggNOG" id="COG3291">
    <property type="taxonomic scope" value="Bacteria"/>
</dbReference>
<accession>A0A0A2M457</accession>
<dbReference type="InterPro" id="IPR013783">
    <property type="entry name" value="Ig-like_fold"/>
</dbReference>
<evidence type="ECO:0000256" key="1">
    <source>
        <dbReference type="SAM" id="SignalP"/>
    </source>
</evidence>
<comment type="caution">
    <text evidence="2">The sequence shown here is derived from an EMBL/GenBank/DDBJ whole genome shotgun (WGS) entry which is preliminary data.</text>
</comment>
<dbReference type="Gene3D" id="2.60.40.10">
    <property type="entry name" value="Immunoglobulins"/>
    <property type="match status" value="1"/>
</dbReference>
<proteinExistence type="predicted"/>
<dbReference type="EMBL" id="JRLW01000032">
    <property type="protein sequence ID" value="KGO86203.1"/>
    <property type="molecule type" value="Genomic_DNA"/>
</dbReference>
<protein>
    <recommendedName>
        <fullName evidence="4">Ig-like domain-containing protein</fullName>
    </recommendedName>
</protein>
<feature type="non-terminal residue" evidence="2">
    <location>
        <position position="411"/>
    </location>
</feature>
<organism evidence="2 3">
    <name type="scientific">Flavobacterium suncheonense GH29-5 = DSM 17707</name>
    <dbReference type="NCBI Taxonomy" id="1121899"/>
    <lineage>
        <taxon>Bacteria</taxon>
        <taxon>Pseudomonadati</taxon>
        <taxon>Bacteroidota</taxon>
        <taxon>Flavobacteriia</taxon>
        <taxon>Flavobacteriales</taxon>
        <taxon>Flavobacteriaceae</taxon>
        <taxon>Flavobacterium</taxon>
    </lineage>
</organism>
<evidence type="ECO:0000313" key="2">
    <source>
        <dbReference type="EMBL" id="KGO86203.1"/>
    </source>
</evidence>
<name>A0A0A2M457_9FLAO</name>
<dbReference type="Proteomes" id="UP000030121">
    <property type="component" value="Unassembled WGS sequence"/>
</dbReference>
<feature type="chain" id="PRO_5001991832" description="Ig-like domain-containing protein" evidence="1">
    <location>
        <begin position="22"/>
        <end position="411"/>
    </location>
</feature>
<sequence length="411" mass="43398">MKKIYFLLVFFTLFLTNNVFGQAQPGATCPTMKPFCANDQGIPFPNSTGVPSLGAVGCNGSTPNPAWFYLQIDNPGDLNFNLVQNTAFDATGNPIGSPLDVDFIAWGPFTGSLQPDDLNVTLANICGQLNFSCAPSPCPSNPFAPPGTYPVPGTNIIDCSYSAAGVENFTIPNAQTGEIYVVLITNFNGGAGFINLQQTGGTGSTNCDIVCPLYIGDDFVLCENESATLTASIAGADSYAWMLNGTTPIGNTQSITVNQPGTYSVLVNKVGCISNMTASITISPAPAFEVTEPDDITECDANGGPVTFDLSVNDDIVDQSIYYTSYHLTEQDALDNISIGSTYTMTPPQTTQVIWVGIRSFDSQCVETRSFTLTMVECGANPETPADITLCENAAGSGQATFDFAALNNDV</sequence>
<evidence type="ECO:0008006" key="4">
    <source>
        <dbReference type="Google" id="ProtNLM"/>
    </source>
</evidence>
<keyword evidence="3" id="KW-1185">Reference proteome</keyword>
<feature type="signal peptide" evidence="1">
    <location>
        <begin position="1"/>
        <end position="21"/>
    </location>
</feature>